<sequence>METAMMKDLQKKYEELVDLDKAHFLHPTSSIKQHQENGPAFIFTEGEGIYLKDIQGNKLIDSLSSLWNVNIGHGRKELGEVAAEQMGKLGFASTFATWSHEPVIRLAQKVAEMTPGDLNTTFFTSGGSEANDTAFKTVRHYWKLKGQPEKKKIVSRKKSYHGVAMGSTSATGLKPFHDFTTSIAPDFHHVDSSADALRAFIDEEGAETIAAFITEPVQGSGGVNLPPDGYFQEVQQICKENNIIFIMDEVITGFGRTGKTFGSDHFNIVPDIMCIAKGITSGYAPLGGMVLTERLYKELIDLSGDGMFMHGYTYSGHPVSCAVALKNIEIIEREGLVEHVREMGEELLRGFEMLKQEHDSVKDYRGLGLLGAVGLDAGTEEPIAPKVVSECFKRGMIGRAVVYDGQDTLAFAPPFVITKEQVQEMIDIVHESLVAVEKDL</sequence>
<dbReference type="Proteomes" id="UP000183988">
    <property type="component" value="Unassembled WGS sequence"/>
</dbReference>
<keyword evidence="3 6" id="KW-0808">Transferase</keyword>
<dbReference type="RefSeq" id="WP_084063380.1">
    <property type="nucleotide sequence ID" value="NZ_FQVW01000060.1"/>
</dbReference>
<dbReference type="Gene3D" id="3.90.1150.10">
    <property type="entry name" value="Aspartate Aminotransferase, domain 1"/>
    <property type="match status" value="1"/>
</dbReference>
<proteinExistence type="inferred from homology"/>
<dbReference type="PANTHER" id="PTHR43094:SF1">
    <property type="entry name" value="AMINOTRANSFERASE CLASS-III"/>
    <property type="match status" value="1"/>
</dbReference>
<evidence type="ECO:0000256" key="4">
    <source>
        <dbReference type="ARBA" id="ARBA00022898"/>
    </source>
</evidence>
<dbReference type="InterPro" id="IPR015421">
    <property type="entry name" value="PyrdxlP-dep_Trfase_major"/>
</dbReference>
<dbReference type="GO" id="GO:0030170">
    <property type="term" value="F:pyridoxal phosphate binding"/>
    <property type="evidence" value="ECO:0007669"/>
    <property type="project" value="InterPro"/>
</dbReference>
<comment type="similarity">
    <text evidence="1 5">Belongs to the class-III pyridoxal-phosphate-dependent aminotransferase family.</text>
</comment>
<evidence type="ECO:0000256" key="3">
    <source>
        <dbReference type="ARBA" id="ARBA00022679"/>
    </source>
</evidence>
<evidence type="ECO:0000256" key="5">
    <source>
        <dbReference type="RuleBase" id="RU003560"/>
    </source>
</evidence>
<dbReference type="AlphaFoldDB" id="A0A1M5MJU6"/>
<evidence type="ECO:0000256" key="2">
    <source>
        <dbReference type="ARBA" id="ARBA00022576"/>
    </source>
</evidence>
<dbReference type="InterPro" id="IPR015424">
    <property type="entry name" value="PyrdxlP-dep_Trfase"/>
</dbReference>
<dbReference type="STRING" id="930117.SAMN05216225_10609"/>
<dbReference type="PROSITE" id="PS00600">
    <property type="entry name" value="AA_TRANSFER_CLASS_3"/>
    <property type="match status" value="1"/>
</dbReference>
<dbReference type="FunFam" id="3.40.640.10:FF:000014">
    <property type="entry name" value="Adenosylmethionine-8-amino-7-oxononanoate aminotransferase, probable"/>
    <property type="match status" value="1"/>
</dbReference>
<organism evidence="6 7">
    <name type="scientific">Ornithinibacillus halophilus</name>
    <dbReference type="NCBI Taxonomy" id="930117"/>
    <lineage>
        <taxon>Bacteria</taxon>
        <taxon>Bacillati</taxon>
        <taxon>Bacillota</taxon>
        <taxon>Bacilli</taxon>
        <taxon>Bacillales</taxon>
        <taxon>Bacillaceae</taxon>
        <taxon>Ornithinibacillus</taxon>
    </lineage>
</organism>
<dbReference type="InterPro" id="IPR049704">
    <property type="entry name" value="Aminotrans_3_PPA_site"/>
</dbReference>
<dbReference type="PIRSF" id="PIRSF000521">
    <property type="entry name" value="Transaminase_4ab_Lys_Orn"/>
    <property type="match status" value="1"/>
</dbReference>
<name>A0A1M5MJU6_9BACI</name>
<dbReference type="EMBL" id="FQVW01000060">
    <property type="protein sequence ID" value="SHG77516.1"/>
    <property type="molecule type" value="Genomic_DNA"/>
</dbReference>
<dbReference type="SUPFAM" id="SSF53383">
    <property type="entry name" value="PLP-dependent transferases"/>
    <property type="match status" value="1"/>
</dbReference>
<dbReference type="GO" id="GO:0008483">
    <property type="term" value="F:transaminase activity"/>
    <property type="evidence" value="ECO:0007669"/>
    <property type="project" value="UniProtKB-KW"/>
</dbReference>
<dbReference type="Gene3D" id="3.40.640.10">
    <property type="entry name" value="Type I PLP-dependent aspartate aminotransferase-like (Major domain)"/>
    <property type="match status" value="1"/>
</dbReference>
<dbReference type="InterPro" id="IPR015422">
    <property type="entry name" value="PyrdxlP-dep_Trfase_small"/>
</dbReference>
<protein>
    <submittedName>
        <fullName evidence="6">Putrescine aminotransferase</fullName>
    </submittedName>
</protein>
<evidence type="ECO:0000256" key="1">
    <source>
        <dbReference type="ARBA" id="ARBA00008954"/>
    </source>
</evidence>
<gene>
    <name evidence="6" type="ORF">SAMN05216225_10609</name>
</gene>
<evidence type="ECO:0000313" key="6">
    <source>
        <dbReference type="EMBL" id="SHG77516.1"/>
    </source>
</evidence>
<dbReference type="InterPro" id="IPR005814">
    <property type="entry name" value="Aminotrans_3"/>
</dbReference>
<dbReference type="CDD" id="cd00610">
    <property type="entry name" value="OAT_like"/>
    <property type="match status" value="1"/>
</dbReference>
<dbReference type="PANTHER" id="PTHR43094">
    <property type="entry name" value="AMINOTRANSFERASE"/>
    <property type="match status" value="1"/>
</dbReference>
<accession>A0A1M5MJU6</accession>
<dbReference type="Pfam" id="PF00202">
    <property type="entry name" value="Aminotran_3"/>
    <property type="match status" value="1"/>
</dbReference>
<keyword evidence="4 5" id="KW-0663">Pyridoxal phosphate</keyword>
<keyword evidence="7" id="KW-1185">Reference proteome</keyword>
<reference evidence="6 7" key="1">
    <citation type="submission" date="2016-11" db="EMBL/GenBank/DDBJ databases">
        <authorList>
            <person name="Jaros S."/>
            <person name="Januszkiewicz K."/>
            <person name="Wedrychowicz H."/>
        </authorList>
    </citation>
    <scope>NUCLEOTIDE SEQUENCE [LARGE SCALE GENOMIC DNA]</scope>
    <source>
        <strain evidence="6 7">IBRC-M 10683</strain>
    </source>
</reference>
<keyword evidence="2 6" id="KW-0032">Aminotransferase</keyword>
<evidence type="ECO:0000313" key="7">
    <source>
        <dbReference type="Proteomes" id="UP000183988"/>
    </source>
</evidence>